<evidence type="ECO:0000256" key="2">
    <source>
        <dbReference type="SAM" id="SignalP"/>
    </source>
</evidence>
<sequence>MGIRPNKSEHSLPFPRMRSPHLALLLLALRAAAAALVAPGARARRSPSADAAIGRSLAAAPRMQVGFAGAATTAATVIEEVSRSVGEKGVAAPDADLTFVSMDKDRAGLVDEEGLPLVYDREAIQKYWEGQRGALQSRWVEFLGVAVPFITRVAGLLLSGGTEALESNARELAKDARVNMEKLGPTYIKMGQMMSVRPDILPQAALDELQVLQDGVKGFPTETAIATVEKELGRPLMEVFDEFAEEPVAAASLAQVYKARLRSTGEYVAVKVQRPGVQALVSKDLYVLRRAAEVYQGLVERFAPQQRTDYIALLNEWAVGFYTELDFKNEATNMKRMRLLFEEQNVKGVLVPSVYDEYTTRKVLVSQWVDGVKLSECEPDEIAELIKVGQECFLVQLLQDSNTLHPPVGFFHSDPHPGNLIRLNDQSEHKLALIDFGLVAQVRQEDMDSMVSAIVHLANKDYASLVDDFIALKILPDDCNRGKVIPLMDKALSPYVKGGGAKMYEDELKRMYGFDDQGAVGGFQAMTQDMLTVLNDIPFSIPAYFALLARAVVTLEGLALTGDPNYGLIIEAYPFVARKLLSEGRPELQQALQEVLYSAGDSRGVVTPTRLASLLNSAAGIVAKQEGAVFVDLDAVPEEGISTKEALLFLLSPKAVSLRGLLLEEAETAADLLLRQASRKSVVTLASALPQPPSIPFFGSLLPDPMTVAGPLLLPGVGNGAPRPLWVTPQEVLDAVAPKLSREEEIYALSLVDFARSALGDDAAAVLSGDSLSSPLSPLRLALKLLAQADGGPAAASSTEASTISPANRALVARLARQLQGALPTPSNAPTGSAVRTASESSVDELVEVLSALGDEERQIAQEAVARIANSVQAKFLERMHSIS</sequence>
<dbReference type="GO" id="GO:0005524">
    <property type="term" value="F:ATP binding"/>
    <property type="evidence" value="ECO:0007669"/>
    <property type="project" value="InterPro"/>
</dbReference>
<keyword evidence="5" id="KW-1185">Reference proteome</keyword>
<reference evidence="4 5" key="1">
    <citation type="journal article" date="2024" name="Science">
        <title>Giant polyketide synthase enzymes in the biosynthesis of giant marine polyether toxins.</title>
        <authorList>
            <person name="Fallon T.R."/>
            <person name="Shende V.V."/>
            <person name="Wierzbicki I.H."/>
            <person name="Pendleton A.L."/>
            <person name="Watervoot N.F."/>
            <person name="Auber R.P."/>
            <person name="Gonzalez D.J."/>
            <person name="Wisecaver J.H."/>
            <person name="Moore B.S."/>
        </authorList>
    </citation>
    <scope>NUCLEOTIDE SEQUENCE [LARGE SCALE GENOMIC DNA]</scope>
    <source>
        <strain evidence="4 5">12B1</strain>
    </source>
</reference>
<dbReference type="PANTHER" id="PTHR10566:SF121">
    <property type="entry name" value="PROTEIN KINASE DOMAIN-CONTAINING PROTEIN"/>
    <property type="match status" value="1"/>
</dbReference>
<evidence type="ECO:0000256" key="1">
    <source>
        <dbReference type="ARBA" id="ARBA00009670"/>
    </source>
</evidence>
<feature type="chain" id="PRO_5044313847" description="Protein kinase domain-containing protein" evidence="2">
    <location>
        <begin position="36"/>
        <end position="884"/>
    </location>
</feature>
<keyword evidence="2" id="KW-0732">Signal</keyword>
<proteinExistence type="inferred from homology"/>
<dbReference type="EMBL" id="JBGBPQ010000002">
    <property type="protein sequence ID" value="KAL1528436.1"/>
    <property type="molecule type" value="Genomic_DNA"/>
</dbReference>
<dbReference type="InterPro" id="IPR004147">
    <property type="entry name" value="ABC1_dom"/>
</dbReference>
<protein>
    <recommendedName>
        <fullName evidence="3">Protein kinase domain-containing protein</fullName>
    </recommendedName>
</protein>
<feature type="signal peptide" evidence="2">
    <location>
        <begin position="1"/>
        <end position="35"/>
    </location>
</feature>
<dbReference type="PANTHER" id="PTHR10566">
    <property type="entry name" value="CHAPERONE-ACTIVITY OF BC1 COMPLEX CABC1 -RELATED"/>
    <property type="match status" value="1"/>
</dbReference>
<dbReference type="PROSITE" id="PS50011">
    <property type="entry name" value="PROTEIN_KINASE_DOM"/>
    <property type="match status" value="1"/>
</dbReference>
<dbReference type="SUPFAM" id="SSF56112">
    <property type="entry name" value="Protein kinase-like (PK-like)"/>
    <property type="match status" value="1"/>
</dbReference>
<evidence type="ECO:0000259" key="3">
    <source>
        <dbReference type="PROSITE" id="PS50011"/>
    </source>
</evidence>
<organism evidence="4 5">
    <name type="scientific">Prymnesium parvum</name>
    <name type="common">Toxic golden alga</name>
    <dbReference type="NCBI Taxonomy" id="97485"/>
    <lineage>
        <taxon>Eukaryota</taxon>
        <taxon>Haptista</taxon>
        <taxon>Haptophyta</taxon>
        <taxon>Prymnesiophyceae</taxon>
        <taxon>Prymnesiales</taxon>
        <taxon>Prymnesiaceae</taxon>
        <taxon>Prymnesium</taxon>
    </lineage>
</organism>
<gene>
    <name evidence="4" type="ORF">AB1Y20_009783</name>
</gene>
<dbReference type="AlphaFoldDB" id="A0AB34K667"/>
<accession>A0AB34K667</accession>
<dbReference type="Proteomes" id="UP001515480">
    <property type="component" value="Unassembled WGS sequence"/>
</dbReference>
<dbReference type="GO" id="GO:0004672">
    <property type="term" value="F:protein kinase activity"/>
    <property type="evidence" value="ECO:0007669"/>
    <property type="project" value="InterPro"/>
</dbReference>
<comment type="caution">
    <text evidence="4">The sequence shown here is derived from an EMBL/GenBank/DDBJ whole genome shotgun (WGS) entry which is preliminary data.</text>
</comment>
<comment type="similarity">
    <text evidence="1">Belongs to the protein kinase superfamily. ADCK protein kinase family.</text>
</comment>
<dbReference type="Pfam" id="PF03109">
    <property type="entry name" value="ABC1"/>
    <property type="match status" value="1"/>
</dbReference>
<feature type="domain" description="Protein kinase" evidence="3">
    <location>
        <begin position="242"/>
        <end position="615"/>
    </location>
</feature>
<evidence type="ECO:0000313" key="4">
    <source>
        <dbReference type="EMBL" id="KAL1528436.1"/>
    </source>
</evidence>
<dbReference type="InterPro" id="IPR000719">
    <property type="entry name" value="Prot_kinase_dom"/>
</dbReference>
<name>A0AB34K667_PRYPA</name>
<dbReference type="InterPro" id="IPR050154">
    <property type="entry name" value="UbiB_kinase"/>
</dbReference>
<dbReference type="InterPro" id="IPR011009">
    <property type="entry name" value="Kinase-like_dom_sf"/>
</dbReference>
<evidence type="ECO:0000313" key="5">
    <source>
        <dbReference type="Proteomes" id="UP001515480"/>
    </source>
</evidence>
<dbReference type="CDD" id="cd05121">
    <property type="entry name" value="ABC1_ADCK3-like"/>
    <property type="match status" value="1"/>
</dbReference>